<reference evidence="1 2" key="1">
    <citation type="submission" date="2019-09" db="EMBL/GenBank/DDBJ databases">
        <authorList>
            <person name="Ou C."/>
        </authorList>
    </citation>
    <scope>NUCLEOTIDE SEQUENCE [LARGE SCALE GENOMIC DNA]</scope>
    <source>
        <strain evidence="1">S2</strain>
        <tissue evidence="1">Leaf</tissue>
    </source>
</reference>
<gene>
    <name evidence="1" type="ORF">D8674_027932</name>
</gene>
<keyword evidence="2" id="KW-1185">Reference proteome</keyword>
<sequence>MPNKNSRILPDDKSVRTILAKGVGEGLKLEFTDAGVSQDDVAVRLSVNDHDFFMCFPSRWVCSAAAVFDLKWCIKEEVEGSSPELPISMVALQKFGGPQGAQKGFLAKKQRIEATIGCQVPENDRRRHALTLTVSDYKEKKKASLKWQWSSQENNQRGKTDIIVINKQH</sequence>
<dbReference type="Proteomes" id="UP000327157">
    <property type="component" value="Chromosome 5"/>
</dbReference>
<dbReference type="EMBL" id="SMOL01000004">
    <property type="protein sequence ID" value="KAB2637398.1"/>
    <property type="molecule type" value="Genomic_DNA"/>
</dbReference>
<reference evidence="1 2" key="3">
    <citation type="submission" date="2019-11" db="EMBL/GenBank/DDBJ databases">
        <title>A de novo genome assembly of a pear dwarfing rootstock.</title>
        <authorList>
            <person name="Wang F."/>
            <person name="Wang J."/>
            <person name="Li S."/>
            <person name="Zhang Y."/>
            <person name="Fang M."/>
            <person name="Ma L."/>
            <person name="Zhao Y."/>
            <person name="Jiang S."/>
        </authorList>
    </citation>
    <scope>NUCLEOTIDE SEQUENCE [LARGE SCALE GENOMIC DNA]</scope>
    <source>
        <strain evidence="1">S2</strain>
        <tissue evidence="1">Leaf</tissue>
    </source>
</reference>
<proteinExistence type="predicted"/>
<protein>
    <submittedName>
        <fullName evidence="1">RNA polymerase-associated protein RTF1-like protein</fullName>
    </submittedName>
</protein>
<comment type="caution">
    <text evidence="1">The sequence shown here is derived from an EMBL/GenBank/DDBJ whole genome shotgun (WGS) entry which is preliminary data.</text>
</comment>
<dbReference type="AlphaFoldDB" id="A0A5N5IC76"/>
<accession>A0A5N5IC76</accession>
<organism evidence="1 2">
    <name type="scientific">Pyrus ussuriensis x Pyrus communis</name>
    <dbReference type="NCBI Taxonomy" id="2448454"/>
    <lineage>
        <taxon>Eukaryota</taxon>
        <taxon>Viridiplantae</taxon>
        <taxon>Streptophyta</taxon>
        <taxon>Embryophyta</taxon>
        <taxon>Tracheophyta</taxon>
        <taxon>Spermatophyta</taxon>
        <taxon>Magnoliopsida</taxon>
        <taxon>eudicotyledons</taxon>
        <taxon>Gunneridae</taxon>
        <taxon>Pentapetalae</taxon>
        <taxon>rosids</taxon>
        <taxon>fabids</taxon>
        <taxon>Rosales</taxon>
        <taxon>Rosaceae</taxon>
        <taxon>Amygdaloideae</taxon>
        <taxon>Maleae</taxon>
        <taxon>Pyrus</taxon>
    </lineage>
</organism>
<evidence type="ECO:0000313" key="1">
    <source>
        <dbReference type="EMBL" id="KAB2637398.1"/>
    </source>
</evidence>
<name>A0A5N5IC76_9ROSA</name>
<evidence type="ECO:0000313" key="2">
    <source>
        <dbReference type="Proteomes" id="UP000327157"/>
    </source>
</evidence>
<dbReference type="OrthoDB" id="1749246at2759"/>
<reference evidence="2" key="2">
    <citation type="submission" date="2019-10" db="EMBL/GenBank/DDBJ databases">
        <title>A de novo genome assembly of a pear dwarfing rootstock.</title>
        <authorList>
            <person name="Wang F."/>
            <person name="Wang J."/>
            <person name="Li S."/>
            <person name="Zhang Y."/>
            <person name="Fang M."/>
            <person name="Ma L."/>
            <person name="Zhao Y."/>
            <person name="Jiang S."/>
        </authorList>
    </citation>
    <scope>NUCLEOTIDE SEQUENCE [LARGE SCALE GENOMIC DNA]</scope>
</reference>